<evidence type="ECO:0000256" key="8">
    <source>
        <dbReference type="ARBA" id="ARBA00022968"/>
    </source>
</evidence>
<evidence type="ECO:0000256" key="9">
    <source>
        <dbReference type="ARBA" id="ARBA00022989"/>
    </source>
</evidence>
<dbReference type="PROSITE" id="PS50240">
    <property type="entry name" value="TRYPSIN_DOM"/>
    <property type="match status" value="1"/>
</dbReference>
<dbReference type="GO" id="GO:0006508">
    <property type="term" value="P:proteolysis"/>
    <property type="evidence" value="ECO:0007669"/>
    <property type="project" value="UniProtKB-KW"/>
</dbReference>
<evidence type="ECO:0000256" key="7">
    <source>
        <dbReference type="ARBA" id="ARBA00022825"/>
    </source>
</evidence>
<name>A0A9D3PWX1_MEGAT</name>
<feature type="disulfide bond" evidence="13">
    <location>
        <begin position="480"/>
        <end position="492"/>
    </location>
</feature>
<feature type="disulfide bond" evidence="13">
    <location>
        <begin position="487"/>
        <end position="505"/>
    </location>
</feature>
<keyword evidence="12" id="KW-0325">Glycoprotein</keyword>
<dbReference type="SMART" id="SM00020">
    <property type="entry name" value="Tryp_SPc"/>
    <property type="match status" value="1"/>
</dbReference>
<dbReference type="Gene3D" id="4.10.400.10">
    <property type="entry name" value="Low-density Lipoprotein Receptor"/>
    <property type="match status" value="4"/>
</dbReference>
<dbReference type="CDD" id="cd00190">
    <property type="entry name" value="Tryp_SPc"/>
    <property type="match status" value="1"/>
</dbReference>
<dbReference type="SUPFAM" id="SSF49854">
    <property type="entry name" value="Spermadhesin, CUB domain"/>
    <property type="match status" value="2"/>
</dbReference>
<dbReference type="Pfam" id="PF00431">
    <property type="entry name" value="CUB"/>
    <property type="match status" value="2"/>
</dbReference>
<evidence type="ECO:0000259" key="16">
    <source>
        <dbReference type="PROSITE" id="PS01180"/>
    </source>
</evidence>
<feature type="disulfide bond" evidence="13">
    <location>
        <begin position="523"/>
        <end position="541"/>
    </location>
</feature>
<dbReference type="PANTHER" id="PTHR24252:SF17">
    <property type="entry name" value="SUPPRESSOR OF TUMORIGENICITY 14 PROTEIN HOMOLOG-RELATED"/>
    <property type="match status" value="1"/>
</dbReference>
<dbReference type="GO" id="GO:0016020">
    <property type="term" value="C:membrane"/>
    <property type="evidence" value="ECO:0007669"/>
    <property type="project" value="UniProtKB-SubCell"/>
</dbReference>
<dbReference type="Pfam" id="PF01390">
    <property type="entry name" value="SEA"/>
    <property type="match status" value="1"/>
</dbReference>
<keyword evidence="8" id="KW-0735">Signal-anchor</keyword>
<dbReference type="Gene3D" id="2.40.10.10">
    <property type="entry name" value="Trypsin-like serine proteases"/>
    <property type="match status" value="2"/>
</dbReference>
<dbReference type="PROSITE" id="PS00134">
    <property type="entry name" value="TRYPSIN_HIS"/>
    <property type="match status" value="1"/>
</dbReference>
<evidence type="ECO:0000256" key="12">
    <source>
        <dbReference type="ARBA" id="ARBA00023180"/>
    </source>
</evidence>
<organism evidence="19 20">
    <name type="scientific">Megalops atlanticus</name>
    <name type="common">Tarpon</name>
    <name type="synonym">Clupea gigantea</name>
    <dbReference type="NCBI Taxonomy" id="7932"/>
    <lineage>
        <taxon>Eukaryota</taxon>
        <taxon>Metazoa</taxon>
        <taxon>Chordata</taxon>
        <taxon>Craniata</taxon>
        <taxon>Vertebrata</taxon>
        <taxon>Euteleostomi</taxon>
        <taxon>Actinopterygii</taxon>
        <taxon>Neopterygii</taxon>
        <taxon>Teleostei</taxon>
        <taxon>Elopiformes</taxon>
        <taxon>Megalopidae</taxon>
        <taxon>Megalops</taxon>
    </lineage>
</organism>
<dbReference type="CDD" id="cd00041">
    <property type="entry name" value="CUB"/>
    <property type="match status" value="2"/>
</dbReference>
<dbReference type="InterPro" id="IPR035914">
    <property type="entry name" value="Sperma_CUB_dom_sf"/>
</dbReference>
<accession>A0A9D3PWX1</accession>
<evidence type="ECO:0000256" key="2">
    <source>
        <dbReference type="ARBA" id="ARBA00022670"/>
    </source>
</evidence>
<feature type="disulfide bond" evidence="13">
    <location>
        <begin position="516"/>
        <end position="528"/>
    </location>
</feature>
<evidence type="ECO:0000313" key="19">
    <source>
        <dbReference type="EMBL" id="KAG7469183.1"/>
    </source>
</evidence>
<proteinExistence type="predicted"/>
<dbReference type="SUPFAM" id="SSF57424">
    <property type="entry name" value="LDL receptor-like module"/>
    <property type="match status" value="3"/>
</dbReference>
<dbReference type="InterPro" id="IPR023415">
    <property type="entry name" value="LDLR_class-A_CS"/>
</dbReference>
<dbReference type="FunFam" id="2.60.120.290:FF:000005">
    <property type="entry name" value="Procollagen C-endopeptidase enhancer 1"/>
    <property type="match status" value="1"/>
</dbReference>
<dbReference type="PROSITE" id="PS50024">
    <property type="entry name" value="SEA"/>
    <property type="match status" value="1"/>
</dbReference>
<dbReference type="CDD" id="cd00112">
    <property type="entry name" value="LDLa"/>
    <property type="match status" value="4"/>
</dbReference>
<evidence type="ECO:0000256" key="14">
    <source>
        <dbReference type="RuleBase" id="RU363034"/>
    </source>
</evidence>
<evidence type="ECO:0000256" key="3">
    <source>
        <dbReference type="ARBA" id="ARBA00022692"/>
    </source>
</evidence>
<keyword evidence="3 15" id="KW-0812">Transmembrane</keyword>
<keyword evidence="6 14" id="KW-0378">Hydrolase</keyword>
<dbReference type="InterPro" id="IPR036364">
    <property type="entry name" value="SEA_dom_sf"/>
</dbReference>
<feature type="transmembrane region" description="Helical" evidence="15">
    <location>
        <begin position="33"/>
        <end position="57"/>
    </location>
</feature>
<dbReference type="InterPro" id="IPR043504">
    <property type="entry name" value="Peptidase_S1_PA_chymotrypsin"/>
</dbReference>
<evidence type="ECO:0000256" key="1">
    <source>
        <dbReference type="ARBA" id="ARBA00004606"/>
    </source>
</evidence>
<evidence type="ECO:0000259" key="17">
    <source>
        <dbReference type="PROSITE" id="PS50024"/>
    </source>
</evidence>
<keyword evidence="20" id="KW-1185">Reference proteome</keyword>
<feature type="disulfide bond" evidence="13">
    <location>
        <begin position="463"/>
        <end position="478"/>
    </location>
</feature>
<feature type="domain" description="CUB" evidence="16">
    <location>
        <begin position="208"/>
        <end position="324"/>
    </location>
</feature>
<keyword evidence="4" id="KW-0732">Signal</keyword>
<feature type="domain" description="SEA" evidence="17">
    <location>
        <begin position="76"/>
        <end position="192"/>
    </location>
</feature>
<evidence type="ECO:0000256" key="4">
    <source>
        <dbReference type="ARBA" id="ARBA00022729"/>
    </source>
</evidence>
<sequence>MSSVTFGQDRNGRHEQVTFLTNKEKMASKRKTGVVVGVVLAVLVLAAVAGVLIWLFAVKGPRLNSTPSVSQKRSPATRVYSGHMQLARLNYSQKLEDPHSAEFRDLADDLEEVLEQTYNNDPFFSKYYNKSVIVAFSEGVMAYHWTQFDIPADNLEDLPQFTEERVIKVLRAGVRQEGKRSTQMLIITDITAASTDPRMARNPRAKECFFLLEANDKIQIITSPKFPENYPPKTRCQWQIRAPERTAIFVKFPFFHVEDDCSNDFVYIYDSLSPDESQAITKKCGQRPPTNPLELVSSSNIMLINLISDSEIQRPGFKGEYSVIPITTAKSCGGTLTNLTGTISSPHYPSFYPPALDCKWTIEVPNNMKIRVKFSMFRMKEPGVDTMSCHKDYVMLMKQKYCGERTMLAVTSDTNKMEITFHSDESYTDKGFMAEYSAYDPKNPCPNQFACASGICIGKDLQCDGWNDCGDMSDERKCSCEKDQFACANGMCKPQYWVCDRVNDCGDGSDEQGCSCESNEWKCGDGSCIGQDLVCDGKKDCMDGSDESSCSKPTGICTDFTFKCKNKLCVNKVNAECDRVKDCSDGSDEEGCDCGIRPYKHNRIVGGQNADIGEWPWQVSLHFQTQGHVCGASILSNTWLLSAAHCFKTAVPDYHDPDNWQTYSGMHDQYNLDDVQMRKLKTVIAHPDYNQMTFDYDIALLELSEPLEFSNTIHPICLPASTHVFPAGMPCWVTGWGTLREGGRTARILQKAEVKIINDTICNVVTEGQVTSRMLCSGFLAGGVDACQGDSGGPLVCREESGKWFQSGIVSWGEGCARRNKPGVYTRVTKLRQWVKDTTGI</sequence>
<feature type="disulfide bond" evidence="13">
    <location>
        <begin position="577"/>
        <end position="592"/>
    </location>
</feature>
<evidence type="ECO:0000259" key="18">
    <source>
        <dbReference type="PROSITE" id="PS50240"/>
    </source>
</evidence>
<protein>
    <recommendedName>
        <fullName evidence="21">Suppressor of tumorigenicity 14 protein homolog</fullName>
    </recommendedName>
</protein>
<dbReference type="FunFam" id="4.10.400.10:FF:000065">
    <property type="entry name" value="Transmembrane protease serine 7"/>
    <property type="match status" value="1"/>
</dbReference>
<dbReference type="SUPFAM" id="SSF82671">
    <property type="entry name" value="SEA domain"/>
    <property type="match status" value="1"/>
</dbReference>
<dbReference type="InterPro" id="IPR018114">
    <property type="entry name" value="TRYPSIN_HIS"/>
</dbReference>
<dbReference type="SMART" id="SM00192">
    <property type="entry name" value="LDLa"/>
    <property type="match status" value="4"/>
</dbReference>
<dbReference type="AlphaFoldDB" id="A0A9D3PWX1"/>
<evidence type="ECO:0000313" key="20">
    <source>
        <dbReference type="Proteomes" id="UP001046870"/>
    </source>
</evidence>
<dbReference type="PANTHER" id="PTHR24252">
    <property type="entry name" value="ACROSIN-RELATED"/>
    <property type="match status" value="1"/>
</dbReference>
<comment type="caution">
    <text evidence="13">Lacks conserved residue(s) required for the propagation of feature annotation.</text>
</comment>
<evidence type="ECO:0000256" key="15">
    <source>
        <dbReference type="SAM" id="Phobius"/>
    </source>
</evidence>
<gene>
    <name evidence="19" type="ORF">MATL_G00126160</name>
</gene>
<dbReference type="SMART" id="SM00042">
    <property type="entry name" value="CUB"/>
    <property type="match status" value="2"/>
</dbReference>
<feature type="disulfide bond" evidence="13">
    <location>
        <begin position="557"/>
        <end position="569"/>
    </location>
</feature>
<keyword evidence="2 14" id="KW-0645">Protease</keyword>
<dbReference type="PROSITE" id="PS50068">
    <property type="entry name" value="LDLRA_2"/>
    <property type="match status" value="4"/>
</dbReference>
<dbReference type="OrthoDB" id="6380398at2759"/>
<dbReference type="SUPFAM" id="SSF50494">
    <property type="entry name" value="Trypsin-like serine proteases"/>
    <property type="match status" value="1"/>
</dbReference>
<dbReference type="Gene3D" id="2.60.120.290">
    <property type="entry name" value="Spermadhesin, CUB domain"/>
    <property type="match status" value="2"/>
</dbReference>
<dbReference type="Pfam" id="PF00057">
    <property type="entry name" value="Ldl_recept_a"/>
    <property type="match status" value="4"/>
</dbReference>
<dbReference type="FunFam" id="2.40.10.10:FF:000003">
    <property type="entry name" value="Transmembrane serine protease 3"/>
    <property type="match status" value="1"/>
</dbReference>
<dbReference type="InterPro" id="IPR036055">
    <property type="entry name" value="LDL_receptor-like_sf"/>
</dbReference>
<dbReference type="InterPro" id="IPR002172">
    <property type="entry name" value="LDrepeatLR_classA_rpt"/>
</dbReference>
<evidence type="ECO:0000256" key="5">
    <source>
        <dbReference type="ARBA" id="ARBA00022737"/>
    </source>
</evidence>
<comment type="caution">
    <text evidence="19">The sequence shown here is derived from an EMBL/GenBank/DDBJ whole genome shotgun (WGS) entry which is preliminary data.</text>
</comment>
<dbReference type="InterPro" id="IPR009003">
    <property type="entry name" value="Peptidase_S1_PA"/>
</dbReference>
<dbReference type="GO" id="GO:0004252">
    <property type="term" value="F:serine-type endopeptidase activity"/>
    <property type="evidence" value="ECO:0007669"/>
    <property type="project" value="InterPro"/>
</dbReference>
<evidence type="ECO:0000256" key="10">
    <source>
        <dbReference type="ARBA" id="ARBA00023136"/>
    </source>
</evidence>
<evidence type="ECO:0000256" key="6">
    <source>
        <dbReference type="ARBA" id="ARBA00022801"/>
    </source>
</evidence>
<keyword evidence="10 15" id="KW-0472">Membrane</keyword>
<reference evidence="19" key="1">
    <citation type="submission" date="2021-01" db="EMBL/GenBank/DDBJ databases">
        <authorList>
            <person name="Zahm M."/>
            <person name="Roques C."/>
            <person name="Cabau C."/>
            <person name="Klopp C."/>
            <person name="Donnadieu C."/>
            <person name="Jouanno E."/>
            <person name="Lampietro C."/>
            <person name="Louis A."/>
            <person name="Herpin A."/>
            <person name="Echchiki A."/>
            <person name="Berthelot C."/>
            <person name="Parey E."/>
            <person name="Roest-Crollius H."/>
            <person name="Braasch I."/>
            <person name="Postlethwait J."/>
            <person name="Bobe J."/>
            <person name="Montfort J."/>
            <person name="Bouchez O."/>
            <person name="Begum T."/>
            <person name="Mejri S."/>
            <person name="Adams A."/>
            <person name="Chen W.-J."/>
            <person name="Guiguen Y."/>
        </authorList>
    </citation>
    <scope>NUCLEOTIDE SEQUENCE</scope>
    <source>
        <strain evidence="19">YG-15Mar2019-1</strain>
        <tissue evidence="19">Brain</tissue>
    </source>
</reference>
<comment type="subcellular location">
    <subcellularLocation>
        <location evidence="1">Membrane</location>
        <topology evidence="1">Single-pass type II membrane protein</topology>
    </subcellularLocation>
</comment>
<evidence type="ECO:0000256" key="13">
    <source>
        <dbReference type="PROSITE-ProRule" id="PRU00124"/>
    </source>
</evidence>
<evidence type="ECO:0000256" key="11">
    <source>
        <dbReference type="ARBA" id="ARBA00023157"/>
    </source>
</evidence>
<feature type="disulfide bond" evidence="13">
    <location>
        <begin position="535"/>
        <end position="550"/>
    </location>
</feature>
<feature type="disulfide bond" evidence="13">
    <location>
        <begin position="499"/>
        <end position="514"/>
    </location>
</feature>
<dbReference type="Proteomes" id="UP001046870">
    <property type="component" value="Chromosome 10"/>
</dbReference>
<evidence type="ECO:0008006" key="21">
    <source>
        <dbReference type="Google" id="ProtNLM"/>
    </source>
</evidence>
<keyword evidence="9 15" id="KW-1133">Transmembrane helix</keyword>
<dbReference type="InterPro" id="IPR033116">
    <property type="entry name" value="TRYPSIN_SER"/>
</dbReference>
<dbReference type="Gene3D" id="3.30.70.960">
    <property type="entry name" value="SEA domain"/>
    <property type="match status" value="1"/>
</dbReference>
<dbReference type="FunFam" id="2.60.120.290:FF:000003">
    <property type="entry name" value="Neuropilin"/>
    <property type="match status" value="1"/>
</dbReference>
<feature type="domain" description="Peptidase S1" evidence="18">
    <location>
        <begin position="604"/>
        <end position="840"/>
    </location>
</feature>
<feature type="domain" description="CUB" evidence="16">
    <location>
        <begin position="332"/>
        <end position="439"/>
    </location>
</feature>
<dbReference type="InterPro" id="IPR000082">
    <property type="entry name" value="SEA_dom"/>
</dbReference>
<dbReference type="PROSITE" id="PS00135">
    <property type="entry name" value="TRYPSIN_SER"/>
    <property type="match status" value="1"/>
</dbReference>
<dbReference type="PROSITE" id="PS01209">
    <property type="entry name" value="LDLRA_1"/>
    <property type="match status" value="2"/>
</dbReference>
<keyword evidence="7 14" id="KW-0720">Serine protease</keyword>
<dbReference type="EMBL" id="JAFDVH010000010">
    <property type="protein sequence ID" value="KAG7469183.1"/>
    <property type="molecule type" value="Genomic_DNA"/>
</dbReference>
<dbReference type="PROSITE" id="PS01180">
    <property type="entry name" value="CUB"/>
    <property type="match status" value="2"/>
</dbReference>
<dbReference type="PRINTS" id="PR00261">
    <property type="entry name" value="LDLRECEPTOR"/>
</dbReference>
<keyword evidence="11 13" id="KW-1015">Disulfide bond</keyword>
<dbReference type="InterPro" id="IPR000859">
    <property type="entry name" value="CUB_dom"/>
</dbReference>
<dbReference type="InterPro" id="IPR001254">
    <property type="entry name" value="Trypsin_dom"/>
</dbReference>
<dbReference type="FunFam" id="4.10.400.10:FF:000034">
    <property type="entry name" value="Low-density lipoprotein receptor-related protein 2"/>
    <property type="match status" value="1"/>
</dbReference>
<dbReference type="Pfam" id="PF00089">
    <property type="entry name" value="Trypsin"/>
    <property type="match status" value="1"/>
</dbReference>
<keyword evidence="5" id="KW-0677">Repeat</keyword>
<dbReference type="GO" id="GO:0009566">
    <property type="term" value="P:fertilization"/>
    <property type="evidence" value="ECO:0007669"/>
    <property type="project" value="UniProtKB-ARBA"/>
</dbReference>
<feature type="disulfide bond" evidence="13">
    <location>
        <begin position="451"/>
        <end position="469"/>
    </location>
</feature>